<sequence length="74" mass="8299">MTTDAVLAIDRSLDRSRRACEVVRRGNRSQADLKDMSRRLMDLDAAIFDAEKLPQTDEIKAAIRRGHEGMRGAA</sequence>
<reference evidence="1 2" key="1">
    <citation type="submission" date="2020-08" db="EMBL/GenBank/DDBJ databases">
        <title>Genomic Encyclopedia of Type Strains, Phase IV (KMG-IV): sequencing the most valuable type-strain genomes for metagenomic binning, comparative biology and taxonomic classification.</title>
        <authorList>
            <person name="Goeker M."/>
        </authorList>
    </citation>
    <scope>NUCLEOTIDE SEQUENCE [LARGE SCALE GENOMIC DNA]</scope>
    <source>
        <strain evidence="1 2">DSM 103570</strain>
    </source>
</reference>
<evidence type="ECO:0000313" key="2">
    <source>
        <dbReference type="Proteomes" id="UP000588647"/>
    </source>
</evidence>
<proteinExistence type="predicted"/>
<accession>A0A7W6HDT7</accession>
<keyword evidence="2" id="KW-1185">Reference proteome</keyword>
<name>A0A7W6HDT7_9HYPH</name>
<protein>
    <submittedName>
        <fullName evidence="1">Uncharacterized protein</fullName>
    </submittedName>
</protein>
<dbReference type="EMBL" id="JACIEM010000003">
    <property type="protein sequence ID" value="MBB4003232.1"/>
    <property type="molecule type" value="Genomic_DNA"/>
</dbReference>
<comment type="caution">
    <text evidence="1">The sequence shown here is derived from an EMBL/GenBank/DDBJ whole genome shotgun (WGS) entry which is preliminary data.</text>
</comment>
<evidence type="ECO:0000313" key="1">
    <source>
        <dbReference type="EMBL" id="MBB4003232.1"/>
    </source>
</evidence>
<gene>
    <name evidence="1" type="ORF">GGR03_002313</name>
</gene>
<organism evidence="1 2">
    <name type="scientific">Aurantimonas endophytica</name>
    <dbReference type="NCBI Taxonomy" id="1522175"/>
    <lineage>
        <taxon>Bacteria</taxon>
        <taxon>Pseudomonadati</taxon>
        <taxon>Pseudomonadota</taxon>
        <taxon>Alphaproteobacteria</taxon>
        <taxon>Hyphomicrobiales</taxon>
        <taxon>Aurantimonadaceae</taxon>
        <taxon>Aurantimonas</taxon>
    </lineage>
</organism>
<dbReference type="AlphaFoldDB" id="A0A7W6HDT7"/>
<dbReference type="RefSeq" id="WP_183208123.1">
    <property type="nucleotide sequence ID" value="NZ_JAAAMM010000003.1"/>
</dbReference>
<dbReference type="Proteomes" id="UP000588647">
    <property type="component" value="Unassembled WGS sequence"/>
</dbReference>